<dbReference type="SUPFAM" id="SSF57501">
    <property type="entry name" value="Cystine-knot cytokines"/>
    <property type="match status" value="1"/>
</dbReference>
<proteinExistence type="inferred from homology"/>
<sequence>MKTFVSLQMISLGSLLFFNDHTSAAAAYRSSRCISVDQVNDTVDRFERSFRGKPRLSKNLHDTRTCAQVAAEMRGELSNRSLSPWKYNLTQDPNRYPYEIPIAVCLCQGCIINQREDLSYNSVPVFTHVKVLMKTLCPQNKTSEDKYTVKKYFIEVAVACTCAVPKYAK</sequence>
<dbReference type="InterPro" id="IPR010345">
    <property type="entry name" value="IL-17_fam"/>
</dbReference>
<name>A0A6J2RLI5_COTGO</name>
<evidence type="ECO:0000256" key="5">
    <source>
        <dbReference type="ARBA" id="ARBA00022729"/>
    </source>
</evidence>
<dbReference type="Proteomes" id="UP000504630">
    <property type="component" value="Chromosome 3"/>
</dbReference>
<dbReference type="InterPro" id="IPR020440">
    <property type="entry name" value="IL-17_chr"/>
</dbReference>
<protein>
    <submittedName>
        <fullName evidence="8">Interleukin-17C-like isoform X1</fullName>
    </submittedName>
</protein>
<accession>A0A6J2RLI5</accession>
<comment type="subcellular location">
    <subcellularLocation>
        <location evidence="1">Secreted</location>
    </subcellularLocation>
</comment>
<dbReference type="GO" id="GO:0006954">
    <property type="term" value="P:inflammatory response"/>
    <property type="evidence" value="ECO:0007669"/>
    <property type="project" value="InterPro"/>
</dbReference>
<keyword evidence="5 6" id="KW-0732">Signal</keyword>
<evidence type="ECO:0000313" key="7">
    <source>
        <dbReference type="Proteomes" id="UP000504630"/>
    </source>
</evidence>
<keyword evidence="7" id="KW-1185">Reference proteome</keyword>
<dbReference type="Pfam" id="PF06083">
    <property type="entry name" value="IL17"/>
    <property type="match status" value="1"/>
</dbReference>
<dbReference type="RefSeq" id="XP_029310844.1">
    <property type="nucleotide sequence ID" value="XM_029454984.1"/>
</dbReference>
<feature type="signal peptide" evidence="6">
    <location>
        <begin position="1"/>
        <end position="24"/>
    </location>
</feature>
<dbReference type="GeneID" id="115023756"/>
<dbReference type="AlphaFoldDB" id="A0A6J2RLI5"/>
<comment type="similarity">
    <text evidence="2">Belongs to the IL-17 family.</text>
</comment>
<keyword evidence="4" id="KW-0964">Secreted</keyword>
<dbReference type="OrthoDB" id="6038945at2759"/>
<dbReference type="InterPro" id="IPR029034">
    <property type="entry name" value="Cystine-knot_cytokine"/>
</dbReference>
<evidence type="ECO:0000256" key="6">
    <source>
        <dbReference type="SAM" id="SignalP"/>
    </source>
</evidence>
<dbReference type="PRINTS" id="PR01932">
    <property type="entry name" value="INTRLEUKIN17"/>
</dbReference>
<evidence type="ECO:0000313" key="8">
    <source>
        <dbReference type="RefSeq" id="XP_029310844.1"/>
    </source>
</evidence>
<keyword evidence="3" id="KW-0202">Cytokine</keyword>
<evidence type="ECO:0000256" key="2">
    <source>
        <dbReference type="ARBA" id="ARBA00007236"/>
    </source>
</evidence>
<feature type="chain" id="PRO_5027115441" evidence="6">
    <location>
        <begin position="25"/>
        <end position="169"/>
    </location>
</feature>
<dbReference type="KEGG" id="cgob:115023756"/>
<evidence type="ECO:0000256" key="1">
    <source>
        <dbReference type="ARBA" id="ARBA00004613"/>
    </source>
</evidence>
<dbReference type="GO" id="GO:0005615">
    <property type="term" value="C:extracellular space"/>
    <property type="evidence" value="ECO:0007669"/>
    <property type="project" value="UniProtKB-KW"/>
</dbReference>
<gene>
    <name evidence="8" type="primary">LOC115023756</name>
</gene>
<dbReference type="Gene3D" id="2.10.90.10">
    <property type="entry name" value="Cystine-knot cytokines"/>
    <property type="match status" value="1"/>
</dbReference>
<dbReference type="InParanoid" id="A0A6J2RLI5"/>
<organism evidence="7 8">
    <name type="scientific">Cottoperca gobio</name>
    <name type="common">Frogmouth</name>
    <name type="synonym">Aphritis gobio</name>
    <dbReference type="NCBI Taxonomy" id="56716"/>
    <lineage>
        <taxon>Eukaryota</taxon>
        <taxon>Metazoa</taxon>
        <taxon>Chordata</taxon>
        <taxon>Craniata</taxon>
        <taxon>Vertebrata</taxon>
        <taxon>Euteleostomi</taxon>
        <taxon>Actinopterygii</taxon>
        <taxon>Neopterygii</taxon>
        <taxon>Teleostei</taxon>
        <taxon>Neoteleostei</taxon>
        <taxon>Acanthomorphata</taxon>
        <taxon>Eupercaria</taxon>
        <taxon>Perciformes</taxon>
        <taxon>Notothenioidei</taxon>
        <taxon>Bovichtidae</taxon>
        <taxon>Cottoperca</taxon>
    </lineage>
</organism>
<evidence type="ECO:0000256" key="4">
    <source>
        <dbReference type="ARBA" id="ARBA00022525"/>
    </source>
</evidence>
<evidence type="ECO:0000256" key="3">
    <source>
        <dbReference type="ARBA" id="ARBA00022514"/>
    </source>
</evidence>
<dbReference type="GO" id="GO:0005125">
    <property type="term" value="F:cytokine activity"/>
    <property type="evidence" value="ECO:0007669"/>
    <property type="project" value="UniProtKB-KW"/>
</dbReference>
<reference evidence="8" key="1">
    <citation type="submission" date="2025-08" db="UniProtKB">
        <authorList>
            <consortium name="RefSeq"/>
        </authorList>
    </citation>
    <scope>IDENTIFICATION</scope>
</reference>